<feature type="compositionally biased region" description="Low complexity" evidence="1">
    <location>
        <begin position="368"/>
        <end position="384"/>
    </location>
</feature>
<gene>
    <name evidence="2" type="ORF">EDD36DRAFT_146386</name>
</gene>
<sequence>MSYYDDDRAPRRQKSTRERARRDDYDGGGTVYDENVRDTRIVKRRDDSASSVEEVSRNFAPGDRGGPYYRETTVRKKGHRPIRDDDRGYDDRYDDSTVVSRRRRDDDQTVAGARDRRGQDRGDRRRSRRRDDSYSSYSSRSRTPPKKKERRKSTTEEVLGSLGLGGVAGALLGKNRDRSASSGRSRHRSRSRAGGRRRSSSDRSTRRSKSKGKITNEQVSQALKAAVLAGATEAFRSRKDPGGWGADKGKRVLTAALAAGGVDGLISNKDKPDHHNKRDILGSAIAGLATTRIINGPRSQSRGRGSQDGRGRSQSRGGLGDLAAGGVIAATAKKAYDRFRSRSRGRARSRSSSYDSYSQSPPRRKRSQSVAGYAAKGLAALGLKDAADKVDPPSRSRRSSRHYDGYSDDGRNGGYYNDPRDFRR</sequence>
<keyword evidence="3" id="KW-1185">Reference proteome</keyword>
<feature type="region of interest" description="Disordered" evidence="1">
    <location>
        <begin position="1"/>
        <end position="220"/>
    </location>
</feature>
<protein>
    <recommendedName>
        <fullName evidence="4">DUF3824 domain-containing protein</fullName>
    </recommendedName>
</protein>
<reference evidence="2" key="1">
    <citation type="journal article" date="2022" name="bioRxiv">
        <title>Deciphering the potential niche of two novel black yeast fungi from a biological soil crust based on their genomes, phenotypes, and melanin regulation.</title>
        <authorList>
            <consortium name="DOE Joint Genome Institute"/>
            <person name="Carr E.C."/>
            <person name="Barton Q."/>
            <person name="Grambo S."/>
            <person name="Sullivan M."/>
            <person name="Renfro C.M."/>
            <person name="Kuo A."/>
            <person name="Pangilinan J."/>
            <person name="Lipzen A."/>
            <person name="Keymanesh K."/>
            <person name="Savage E."/>
            <person name="Barry K."/>
            <person name="Grigoriev I.V."/>
            <person name="Riekhof W.R."/>
            <person name="Harris S.S."/>
        </authorList>
    </citation>
    <scope>NUCLEOTIDE SEQUENCE</scope>
    <source>
        <strain evidence="2">JF 03-4F</strain>
    </source>
</reference>
<organism evidence="2 3">
    <name type="scientific">Exophiala viscosa</name>
    <dbReference type="NCBI Taxonomy" id="2486360"/>
    <lineage>
        <taxon>Eukaryota</taxon>
        <taxon>Fungi</taxon>
        <taxon>Dikarya</taxon>
        <taxon>Ascomycota</taxon>
        <taxon>Pezizomycotina</taxon>
        <taxon>Eurotiomycetes</taxon>
        <taxon>Chaetothyriomycetidae</taxon>
        <taxon>Chaetothyriales</taxon>
        <taxon>Herpotrichiellaceae</taxon>
        <taxon>Exophiala</taxon>
    </lineage>
</organism>
<evidence type="ECO:0008006" key="4">
    <source>
        <dbReference type="Google" id="ProtNLM"/>
    </source>
</evidence>
<feature type="compositionally biased region" description="Basic and acidic residues" evidence="1">
    <location>
        <begin position="401"/>
        <end position="411"/>
    </location>
</feature>
<feature type="compositionally biased region" description="Basic and acidic residues" evidence="1">
    <location>
        <begin position="385"/>
        <end position="394"/>
    </location>
</feature>
<dbReference type="Proteomes" id="UP001203852">
    <property type="component" value="Unassembled WGS sequence"/>
</dbReference>
<proteinExistence type="predicted"/>
<name>A0AAN6E475_9EURO</name>
<feature type="compositionally biased region" description="Basic and acidic residues" evidence="1">
    <location>
        <begin position="1"/>
        <end position="25"/>
    </location>
</feature>
<accession>A0AAN6E475</accession>
<feature type="compositionally biased region" description="Basic residues" evidence="1">
    <location>
        <begin position="184"/>
        <end position="198"/>
    </location>
</feature>
<feature type="region of interest" description="Disordered" evidence="1">
    <location>
        <begin position="291"/>
        <end position="424"/>
    </location>
</feature>
<dbReference type="EMBL" id="MU404351">
    <property type="protein sequence ID" value="KAI1616789.1"/>
    <property type="molecule type" value="Genomic_DNA"/>
</dbReference>
<evidence type="ECO:0000313" key="2">
    <source>
        <dbReference type="EMBL" id="KAI1616789.1"/>
    </source>
</evidence>
<feature type="compositionally biased region" description="Low complexity" evidence="1">
    <location>
        <begin position="350"/>
        <end position="361"/>
    </location>
</feature>
<evidence type="ECO:0000256" key="1">
    <source>
        <dbReference type="SAM" id="MobiDB-lite"/>
    </source>
</evidence>
<evidence type="ECO:0000313" key="3">
    <source>
        <dbReference type="Proteomes" id="UP001203852"/>
    </source>
</evidence>
<dbReference type="AlphaFoldDB" id="A0AAN6E475"/>
<feature type="compositionally biased region" description="Basic and acidic residues" evidence="1">
    <location>
        <begin position="103"/>
        <end position="133"/>
    </location>
</feature>
<comment type="caution">
    <text evidence="2">The sequence shown here is derived from an EMBL/GenBank/DDBJ whole genome shotgun (WGS) entry which is preliminary data.</text>
</comment>
<feature type="compositionally biased region" description="Basic and acidic residues" evidence="1">
    <location>
        <begin position="81"/>
        <end position="95"/>
    </location>
</feature>
<feature type="compositionally biased region" description="Basic and acidic residues" evidence="1">
    <location>
        <begin position="34"/>
        <end position="48"/>
    </location>
</feature>